<feature type="compositionally biased region" description="Polar residues" evidence="1">
    <location>
        <begin position="219"/>
        <end position="247"/>
    </location>
</feature>
<name>A0A2H1VAL6_SPOFR</name>
<reference evidence="2" key="1">
    <citation type="submission" date="2016-07" db="EMBL/GenBank/DDBJ databases">
        <authorList>
            <person name="Bretaudeau A."/>
        </authorList>
    </citation>
    <scope>NUCLEOTIDE SEQUENCE</scope>
    <source>
        <strain evidence="2">Rice</strain>
        <tissue evidence="2">Whole body</tissue>
    </source>
</reference>
<protein>
    <submittedName>
        <fullName evidence="2">SFRICE_020930</fullName>
    </submittedName>
</protein>
<organism evidence="2">
    <name type="scientific">Spodoptera frugiperda</name>
    <name type="common">Fall armyworm</name>
    <dbReference type="NCBI Taxonomy" id="7108"/>
    <lineage>
        <taxon>Eukaryota</taxon>
        <taxon>Metazoa</taxon>
        <taxon>Ecdysozoa</taxon>
        <taxon>Arthropoda</taxon>
        <taxon>Hexapoda</taxon>
        <taxon>Insecta</taxon>
        <taxon>Pterygota</taxon>
        <taxon>Neoptera</taxon>
        <taxon>Endopterygota</taxon>
        <taxon>Lepidoptera</taxon>
        <taxon>Glossata</taxon>
        <taxon>Ditrysia</taxon>
        <taxon>Noctuoidea</taxon>
        <taxon>Noctuidae</taxon>
        <taxon>Amphipyrinae</taxon>
        <taxon>Spodoptera</taxon>
    </lineage>
</organism>
<dbReference type="EMBL" id="ODYU01001271">
    <property type="protein sequence ID" value="SOQ37254.1"/>
    <property type="molecule type" value="Genomic_DNA"/>
</dbReference>
<gene>
    <name evidence="2" type="ORF">SFRICE_020930</name>
</gene>
<evidence type="ECO:0000313" key="2">
    <source>
        <dbReference type="EMBL" id="SOQ37254.1"/>
    </source>
</evidence>
<evidence type="ECO:0000256" key="1">
    <source>
        <dbReference type="SAM" id="MobiDB-lite"/>
    </source>
</evidence>
<feature type="region of interest" description="Disordered" evidence="1">
    <location>
        <begin position="194"/>
        <end position="247"/>
    </location>
</feature>
<sequence length="247" mass="27700">MYKRMAQRFKTPFKSADSKLPTAIYSHNINSKNSIFLTPMDTRNTSGLIGALPLASLLKEYALFVGPHILFMMVTRACSYHHRWGPAGLMPTRSYELLSSSDNLGSGSKSKRKNRSLKWESHAWPRMSQLDWNNTTASQKTNVKQHLRCSSTFYEIPVKSIKTPIFSPQIDYSPFINLQSLLYVEAVKFYQSSGSKDSSRYGVQMEPGRVDARSRAADNLSSYQGSGSKQDSITPSGQNTPKPGQKI</sequence>
<accession>A0A2H1VAL6</accession>
<dbReference type="AlphaFoldDB" id="A0A2H1VAL6"/>
<proteinExistence type="predicted"/>